<keyword evidence="5 8" id="KW-0067">ATP-binding</keyword>
<evidence type="ECO:0000313" key="12">
    <source>
        <dbReference type="Proteomes" id="UP000019118"/>
    </source>
</evidence>
<evidence type="ECO:0000256" key="8">
    <source>
        <dbReference type="PROSITE-ProRule" id="PRU00283"/>
    </source>
</evidence>
<evidence type="ECO:0000313" key="11">
    <source>
        <dbReference type="EnsemblMetazoa" id="XP_019761295.1"/>
    </source>
</evidence>
<keyword evidence="7" id="KW-0963">Cytoplasm</keyword>
<evidence type="ECO:0000256" key="7">
    <source>
        <dbReference type="ARBA" id="ARBA00023212"/>
    </source>
</evidence>
<dbReference type="InterPro" id="IPR027417">
    <property type="entry name" value="P-loop_NTPase"/>
</dbReference>
<feature type="binding site" evidence="8">
    <location>
        <begin position="96"/>
        <end position="103"/>
    </location>
    <ligand>
        <name>ATP</name>
        <dbReference type="ChEBI" id="CHEBI:30616"/>
    </ligand>
</feature>
<dbReference type="Gene3D" id="3.40.850.10">
    <property type="entry name" value="Kinesin motor domain"/>
    <property type="match status" value="1"/>
</dbReference>
<organism evidence="11 12">
    <name type="scientific">Dendroctonus ponderosae</name>
    <name type="common">Mountain pine beetle</name>
    <dbReference type="NCBI Taxonomy" id="77166"/>
    <lineage>
        <taxon>Eukaryota</taxon>
        <taxon>Metazoa</taxon>
        <taxon>Ecdysozoa</taxon>
        <taxon>Arthropoda</taxon>
        <taxon>Hexapoda</taxon>
        <taxon>Insecta</taxon>
        <taxon>Pterygota</taxon>
        <taxon>Neoptera</taxon>
        <taxon>Endopterygota</taxon>
        <taxon>Coleoptera</taxon>
        <taxon>Polyphaga</taxon>
        <taxon>Cucujiformia</taxon>
        <taxon>Curculionidae</taxon>
        <taxon>Scolytinae</taxon>
        <taxon>Dendroctonus</taxon>
    </lineage>
</organism>
<sequence length="347" mass="38687">MHNLIQDLKGNIRVFCRVRPVLMDDGEKPLCRISFPDDHSLEISKQLSGELEDSKSEFSFDQVFSQDSTQIEVFEELSHLVQSAIDGYDVCVFAYGQTGSGKTYTMQGGAGSKMGMIPRTSALIFHYIEELSKSGWEYTVEVSFLEVYNEVIRDLLNQHGQKKMDIHYNEGKGTTVTNLTIQPVKSAAELEKFISVAHNFRTTAATNFNAHSSRSHAVTKIYIAGTNPQHGIAYKGSINLVDLAGSESAKTSGSDCRLQETKNINKSLSTLGDVMYALCNKNKHIPYRNSKLTYLLQSSLGGNSKTLMIVNISPFVECFRESIQSLRFAAKVKEVKTVIKRNKSNLQ</sequence>
<reference evidence="11" key="2">
    <citation type="submission" date="2024-08" db="UniProtKB">
        <authorList>
            <consortium name="EnsemblMetazoa"/>
        </authorList>
    </citation>
    <scope>IDENTIFICATION</scope>
</reference>
<keyword evidence="4 8" id="KW-0547">Nucleotide-binding</keyword>
<keyword evidence="3 9" id="KW-0493">Microtubule</keyword>
<evidence type="ECO:0000259" key="10">
    <source>
        <dbReference type="PROSITE" id="PS50067"/>
    </source>
</evidence>
<evidence type="ECO:0000256" key="5">
    <source>
        <dbReference type="ARBA" id="ARBA00022840"/>
    </source>
</evidence>
<dbReference type="InterPro" id="IPR027640">
    <property type="entry name" value="Kinesin-like_fam"/>
</dbReference>
<dbReference type="GO" id="GO:0007018">
    <property type="term" value="P:microtubule-based movement"/>
    <property type="evidence" value="ECO:0007669"/>
    <property type="project" value="InterPro"/>
</dbReference>
<evidence type="ECO:0000256" key="6">
    <source>
        <dbReference type="ARBA" id="ARBA00023175"/>
    </source>
</evidence>
<keyword evidence="7" id="KW-0206">Cytoskeleton</keyword>
<dbReference type="GO" id="GO:0005874">
    <property type="term" value="C:microtubule"/>
    <property type="evidence" value="ECO:0007669"/>
    <property type="project" value="UniProtKB-KW"/>
</dbReference>
<comment type="similarity">
    <text evidence="2">Belongs to the TRAFAC class myosin-kinesin ATPase superfamily. Kinesin family. KIN-14 subfamily.</text>
</comment>
<dbReference type="SMART" id="SM00129">
    <property type="entry name" value="KISc"/>
    <property type="match status" value="1"/>
</dbReference>
<evidence type="ECO:0000256" key="1">
    <source>
        <dbReference type="ARBA" id="ARBA00004245"/>
    </source>
</evidence>
<protein>
    <recommendedName>
        <fullName evidence="9">Kinesin-like protein</fullName>
    </recommendedName>
</protein>
<dbReference type="PANTHER" id="PTHR47972:SF45">
    <property type="entry name" value="PROTEIN CLARET SEGREGATIONAL"/>
    <property type="match status" value="1"/>
</dbReference>
<evidence type="ECO:0000256" key="3">
    <source>
        <dbReference type="ARBA" id="ARBA00022701"/>
    </source>
</evidence>
<keyword evidence="6 8" id="KW-0505">Motor protein</keyword>
<feature type="domain" description="Kinesin motor" evidence="10">
    <location>
        <begin position="11"/>
        <end position="335"/>
    </location>
</feature>
<dbReference type="PROSITE" id="PS50067">
    <property type="entry name" value="KINESIN_MOTOR_2"/>
    <property type="match status" value="1"/>
</dbReference>
<evidence type="ECO:0000256" key="2">
    <source>
        <dbReference type="ARBA" id="ARBA00010899"/>
    </source>
</evidence>
<dbReference type="Pfam" id="PF00225">
    <property type="entry name" value="Kinesin"/>
    <property type="match status" value="1"/>
</dbReference>
<name>A0AAR5PJT3_DENPD</name>
<dbReference type="PROSITE" id="PS00411">
    <property type="entry name" value="KINESIN_MOTOR_1"/>
    <property type="match status" value="1"/>
</dbReference>
<comment type="subcellular location">
    <subcellularLocation>
        <location evidence="1">Cytoplasm</location>
        <location evidence="1">Cytoskeleton</location>
    </subcellularLocation>
</comment>
<proteinExistence type="inferred from homology"/>
<dbReference type="PANTHER" id="PTHR47972">
    <property type="entry name" value="KINESIN-LIKE PROTEIN KLP-3"/>
    <property type="match status" value="1"/>
</dbReference>
<dbReference type="Proteomes" id="UP000019118">
    <property type="component" value="Unassembled WGS sequence"/>
</dbReference>
<dbReference type="AlphaFoldDB" id="A0AAR5PJT3"/>
<dbReference type="InterPro" id="IPR019821">
    <property type="entry name" value="Kinesin_motor_CS"/>
</dbReference>
<evidence type="ECO:0000256" key="4">
    <source>
        <dbReference type="ARBA" id="ARBA00022741"/>
    </source>
</evidence>
<dbReference type="SUPFAM" id="SSF52540">
    <property type="entry name" value="P-loop containing nucleoside triphosphate hydrolases"/>
    <property type="match status" value="1"/>
</dbReference>
<dbReference type="GO" id="GO:0008017">
    <property type="term" value="F:microtubule binding"/>
    <property type="evidence" value="ECO:0007669"/>
    <property type="project" value="InterPro"/>
</dbReference>
<dbReference type="EnsemblMetazoa" id="XM_019905736.1">
    <property type="protein sequence ID" value="XP_019761295.1"/>
    <property type="gene ID" value="LOC109538491"/>
</dbReference>
<reference evidence="12" key="1">
    <citation type="journal article" date="2013" name="Genome Biol.">
        <title>Draft genome of the mountain pine beetle, Dendroctonus ponderosae Hopkins, a major forest pest.</title>
        <authorList>
            <person name="Keeling C.I."/>
            <person name="Yuen M.M."/>
            <person name="Liao N.Y."/>
            <person name="Docking T.R."/>
            <person name="Chan S.K."/>
            <person name="Taylor G.A."/>
            <person name="Palmquist D.L."/>
            <person name="Jackman S.D."/>
            <person name="Nguyen A."/>
            <person name="Li M."/>
            <person name="Henderson H."/>
            <person name="Janes J.K."/>
            <person name="Zhao Y."/>
            <person name="Pandoh P."/>
            <person name="Moore R."/>
            <person name="Sperling F.A."/>
            <person name="Huber D.P."/>
            <person name="Birol I."/>
            <person name="Jones S.J."/>
            <person name="Bohlmann J."/>
        </authorList>
    </citation>
    <scope>NUCLEOTIDE SEQUENCE</scope>
</reference>
<dbReference type="GO" id="GO:0003777">
    <property type="term" value="F:microtubule motor activity"/>
    <property type="evidence" value="ECO:0007669"/>
    <property type="project" value="InterPro"/>
</dbReference>
<dbReference type="GO" id="GO:0005524">
    <property type="term" value="F:ATP binding"/>
    <property type="evidence" value="ECO:0007669"/>
    <property type="project" value="UniProtKB-UniRule"/>
</dbReference>
<dbReference type="InterPro" id="IPR001752">
    <property type="entry name" value="Kinesin_motor_dom"/>
</dbReference>
<accession>A0AAR5PJT3</accession>
<dbReference type="PRINTS" id="PR00380">
    <property type="entry name" value="KINESINHEAVY"/>
</dbReference>
<keyword evidence="12" id="KW-1185">Reference proteome</keyword>
<evidence type="ECO:0000256" key="9">
    <source>
        <dbReference type="RuleBase" id="RU000394"/>
    </source>
</evidence>
<dbReference type="InterPro" id="IPR036961">
    <property type="entry name" value="Kinesin_motor_dom_sf"/>
</dbReference>